<evidence type="ECO:0000313" key="2">
    <source>
        <dbReference type="Proteomes" id="UP001139646"/>
    </source>
</evidence>
<dbReference type="Pfam" id="PF20043">
    <property type="entry name" value="DUF6445"/>
    <property type="match status" value="1"/>
</dbReference>
<dbReference type="RefSeq" id="WP_242285077.1">
    <property type="nucleotide sequence ID" value="NZ_JAKKSL010000001.1"/>
</dbReference>
<sequence>MIKVNRQATLNIEYIGQDKTPILIIDNYADNHNELVDQVIAHAQFIPDEVTNYPGIRSAIPKALVVGYLKPLIEVLYRVYKLPDLLQPNPIDNYLSLITKQPNELSAMQSWPHFDTPNPNLIAIIHYMNKGTHGGTAFFKHNKSGLDRINNDNKETYLKFAQAYFQSSTLRELNYCNEQHNEFTCYKTVAYKPNRLIVFPGQLLHSTLVNAATDINSDPITGRLTANLFLSFK</sequence>
<comment type="caution">
    <text evidence="1">The sequence shown here is derived from an EMBL/GenBank/DDBJ whole genome shotgun (WGS) entry which is preliminary data.</text>
</comment>
<accession>A0ABS9WZW2</accession>
<dbReference type="EMBL" id="JAKKSL010000001">
    <property type="protein sequence ID" value="MCI2283533.1"/>
    <property type="molecule type" value="Genomic_DNA"/>
</dbReference>
<gene>
    <name evidence="1" type="ORF">L3081_09185</name>
</gene>
<proteinExistence type="predicted"/>
<reference evidence="1" key="1">
    <citation type="submission" date="2022-01" db="EMBL/GenBank/DDBJ databases">
        <title>Colwellia maritima, isolated from seawater.</title>
        <authorList>
            <person name="Kristyanto S."/>
            <person name="Jung J."/>
            <person name="Jeon C.O."/>
        </authorList>
    </citation>
    <scope>NUCLEOTIDE SEQUENCE</scope>
    <source>
        <strain evidence="1">MSW7</strain>
    </source>
</reference>
<dbReference type="Proteomes" id="UP001139646">
    <property type="component" value="Unassembled WGS sequence"/>
</dbReference>
<keyword evidence="2" id="KW-1185">Reference proteome</keyword>
<name>A0ABS9WZW2_9GAMM</name>
<protein>
    <submittedName>
        <fullName evidence="1">DUF6445 family protein</fullName>
    </submittedName>
</protein>
<organism evidence="1 2">
    <name type="scientific">Colwellia maritima</name>
    <dbReference type="NCBI Taxonomy" id="2912588"/>
    <lineage>
        <taxon>Bacteria</taxon>
        <taxon>Pseudomonadati</taxon>
        <taxon>Pseudomonadota</taxon>
        <taxon>Gammaproteobacteria</taxon>
        <taxon>Alteromonadales</taxon>
        <taxon>Colwelliaceae</taxon>
        <taxon>Colwellia</taxon>
    </lineage>
</organism>
<evidence type="ECO:0000313" key="1">
    <source>
        <dbReference type="EMBL" id="MCI2283533.1"/>
    </source>
</evidence>
<dbReference type="InterPro" id="IPR045617">
    <property type="entry name" value="DUF6445"/>
</dbReference>